<sequence length="224" mass="23595">MLDRLLARGAQARRQLLLQLRDPEPLFIGAQGRIGLDRQPPGGEVVVAVLVAEQAVQFRLAEVLPPGGLHQLQPMRQIRGGGGRLAGQRALVADVTVEQTHGLSQRPIFQRPLQLPCSSVRMAARSRSPAWPDNSQTAGATAGRPPACRPLRRRRRPDGCRSATGETAARGLPGSGGFGVGAVRPGPPGQPGGASRRQRQAEAAHLTAPRSSAGWPAGDTGKPD</sequence>
<protein>
    <submittedName>
        <fullName evidence="2">Uncharacterized protein</fullName>
    </submittedName>
</protein>
<proteinExistence type="predicted"/>
<reference evidence="2 3" key="1">
    <citation type="submission" date="2018-12" db="EMBL/GenBank/DDBJ databases">
        <authorList>
            <consortium name="Pathogen Informatics"/>
        </authorList>
    </citation>
    <scope>NUCLEOTIDE SEQUENCE [LARGE SCALE GENOMIC DNA]</scope>
    <source>
        <strain evidence="2 3">NCTC9695</strain>
    </source>
</reference>
<gene>
    <name evidence="2" type="ORF">NCTC9695_03915</name>
</gene>
<name>A0A447TF54_CHRVL</name>
<dbReference type="Proteomes" id="UP000275777">
    <property type="component" value="Chromosome"/>
</dbReference>
<feature type="region of interest" description="Disordered" evidence="1">
    <location>
        <begin position="126"/>
        <end position="224"/>
    </location>
</feature>
<accession>A0A447TF54</accession>
<evidence type="ECO:0000313" key="3">
    <source>
        <dbReference type="Proteomes" id="UP000275777"/>
    </source>
</evidence>
<dbReference type="EMBL" id="LR134182">
    <property type="protein sequence ID" value="VEB43457.1"/>
    <property type="molecule type" value="Genomic_DNA"/>
</dbReference>
<organism evidence="2 3">
    <name type="scientific">Chromobacterium violaceum</name>
    <dbReference type="NCBI Taxonomy" id="536"/>
    <lineage>
        <taxon>Bacteria</taxon>
        <taxon>Pseudomonadati</taxon>
        <taxon>Pseudomonadota</taxon>
        <taxon>Betaproteobacteria</taxon>
        <taxon>Neisseriales</taxon>
        <taxon>Chromobacteriaceae</taxon>
        <taxon>Chromobacterium</taxon>
    </lineage>
</organism>
<dbReference type="AlphaFoldDB" id="A0A447TF54"/>
<evidence type="ECO:0000256" key="1">
    <source>
        <dbReference type="SAM" id="MobiDB-lite"/>
    </source>
</evidence>
<evidence type="ECO:0000313" key="2">
    <source>
        <dbReference type="EMBL" id="VEB43457.1"/>
    </source>
</evidence>